<dbReference type="InterPro" id="IPR001858">
    <property type="entry name" value="Phosphatidylethanolamine-bd_CS"/>
</dbReference>
<dbReference type="GO" id="GO:0030414">
    <property type="term" value="F:peptidase inhibitor activity"/>
    <property type="evidence" value="ECO:0007669"/>
    <property type="project" value="TreeGrafter"/>
</dbReference>
<dbReference type="PANTHER" id="PTHR11362:SF148">
    <property type="entry name" value="CARBOXYPEPTIDASE Y INHIBITOR"/>
    <property type="match status" value="1"/>
</dbReference>
<proteinExistence type="inferred from homology"/>
<dbReference type="Gene3D" id="3.90.280.10">
    <property type="entry name" value="PEBP-like"/>
    <property type="match status" value="1"/>
</dbReference>
<dbReference type="AlphaFoldDB" id="A0A0A1MTB8"/>
<dbReference type="SUPFAM" id="SSF49777">
    <property type="entry name" value="PEBP-like"/>
    <property type="match status" value="1"/>
</dbReference>
<dbReference type="GO" id="GO:0005543">
    <property type="term" value="F:phospholipid binding"/>
    <property type="evidence" value="ECO:0007669"/>
    <property type="project" value="TreeGrafter"/>
</dbReference>
<organism evidence="2 3">
    <name type="scientific">Rhizopus microsporus</name>
    <dbReference type="NCBI Taxonomy" id="58291"/>
    <lineage>
        <taxon>Eukaryota</taxon>
        <taxon>Fungi</taxon>
        <taxon>Fungi incertae sedis</taxon>
        <taxon>Mucoromycota</taxon>
        <taxon>Mucoromycotina</taxon>
        <taxon>Mucoromycetes</taxon>
        <taxon>Mucorales</taxon>
        <taxon>Mucorineae</taxon>
        <taxon>Rhizopodaceae</taxon>
        <taxon>Rhizopus</taxon>
    </lineage>
</organism>
<dbReference type="Pfam" id="PF01161">
    <property type="entry name" value="PBP"/>
    <property type="match status" value="1"/>
</dbReference>
<dbReference type="PANTHER" id="PTHR11362">
    <property type="entry name" value="PHOSPHATIDYLETHANOLAMINE-BINDING PROTEIN"/>
    <property type="match status" value="1"/>
</dbReference>
<dbReference type="VEuPathDB" id="FungiDB:BCV72DRAFT_198404"/>
<dbReference type="PROSITE" id="PS01220">
    <property type="entry name" value="PBP"/>
    <property type="match status" value="1"/>
</dbReference>
<dbReference type="Proteomes" id="UP000242381">
    <property type="component" value="Unassembled WGS sequence"/>
</dbReference>
<protein>
    <submittedName>
        <fullName evidence="2">PEBP-like protein</fullName>
    </submittedName>
</protein>
<reference evidence="2 3" key="1">
    <citation type="journal article" date="2016" name="Proc. Natl. Acad. Sci. U.S.A.">
        <title>Lipid metabolic changes in an early divergent fungus govern the establishment of a mutualistic symbiosis with endobacteria.</title>
        <authorList>
            <person name="Lastovetsky O.A."/>
            <person name="Gaspar M.L."/>
            <person name="Mondo S.J."/>
            <person name="LaButti K.M."/>
            <person name="Sandor L."/>
            <person name="Grigoriev I.V."/>
            <person name="Henry S.A."/>
            <person name="Pawlowska T.E."/>
        </authorList>
    </citation>
    <scope>NUCLEOTIDE SEQUENCE [LARGE SCALE GENOMIC DNA]</scope>
    <source>
        <strain evidence="2 3">ATCC 11559</strain>
    </source>
</reference>
<dbReference type="EMBL" id="KV921754">
    <property type="protein sequence ID" value="ORE12246.1"/>
    <property type="molecule type" value="Genomic_DNA"/>
</dbReference>
<dbReference type="GO" id="GO:0046578">
    <property type="term" value="P:regulation of Ras protein signal transduction"/>
    <property type="evidence" value="ECO:0007669"/>
    <property type="project" value="TreeGrafter"/>
</dbReference>
<gene>
    <name evidence="2" type="ORF">BCV71DRAFT_269384</name>
</gene>
<dbReference type="GO" id="GO:0030162">
    <property type="term" value="P:regulation of proteolysis"/>
    <property type="evidence" value="ECO:0007669"/>
    <property type="project" value="TreeGrafter"/>
</dbReference>
<evidence type="ECO:0000313" key="3">
    <source>
        <dbReference type="Proteomes" id="UP000242381"/>
    </source>
</evidence>
<sequence length="179" mass="19663">MVLITADMNIANALKKAEISPNIVPEGFSPSTLLSIKYPKGEDVALGNFIKPSDSAETPNISFVAPDSDAQYTLLLIDPDAPSKQDPKWGPYRHWVVVNIPGSADFMAANQLTSYMGPAPPPKTGDHRYIFLLYKQPSTNSNFNALSQDASCFDYKSFVQQNGLELVSVNFFVSRNDDN</sequence>
<name>A0A0A1MTB8_RHIZD</name>
<evidence type="ECO:0000313" key="2">
    <source>
        <dbReference type="EMBL" id="ORE12246.1"/>
    </source>
</evidence>
<dbReference type="InterPro" id="IPR036610">
    <property type="entry name" value="PEBP-like_sf"/>
</dbReference>
<dbReference type="OrthoDB" id="2506647at2759"/>
<dbReference type="CDD" id="cd00866">
    <property type="entry name" value="PEBP_euk"/>
    <property type="match status" value="1"/>
</dbReference>
<dbReference type="InterPro" id="IPR008914">
    <property type="entry name" value="PEBP"/>
</dbReference>
<evidence type="ECO:0000256" key="1">
    <source>
        <dbReference type="ARBA" id="ARBA00007091"/>
    </source>
</evidence>
<comment type="similarity">
    <text evidence="1">Belongs to the phosphatidylethanolamine-binding protein family.</text>
</comment>
<dbReference type="OMA" id="EFKHWVV"/>
<accession>A0A0A1MTB8</accession>
<dbReference type="InterPro" id="IPR035810">
    <property type="entry name" value="PEBP_euk"/>
</dbReference>